<dbReference type="STRING" id="1128970.SAMN04487935_1750"/>
<dbReference type="EMBL" id="FNEZ01000002">
    <property type="protein sequence ID" value="SDJ75884.1"/>
    <property type="molecule type" value="Genomic_DNA"/>
</dbReference>
<dbReference type="InterPro" id="IPR032274">
    <property type="entry name" value="DUF4835"/>
</dbReference>
<gene>
    <name evidence="2" type="ORF">SAMN04487935_1750</name>
</gene>
<name>A0A1G8WCD2_9FLAO</name>
<accession>A0A1G8WCD2</accession>
<feature type="signal peptide" evidence="1">
    <location>
        <begin position="1"/>
        <end position="18"/>
    </location>
</feature>
<dbReference type="Pfam" id="PF16119">
    <property type="entry name" value="DUF4835"/>
    <property type="match status" value="1"/>
</dbReference>
<evidence type="ECO:0000313" key="2">
    <source>
        <dbReference type="EMBL" id="SDJ75884.1"/>
    </source>
</evidence>
<protein>
    <recommendedName>
        <fullName evidence="4">DUF4835 domain-containing protein</fullName>
    </recommendedName>
</protein>
<dbReference type="RefSeq" id="WP_091393910.1">
    <property type="nucleotide sequence ID" value="NZ_BKAI01000003.1"/>
</dbReference>
<evidence type="ECO:0000256" key="1">
    <source>
        <dbReference type="SAM" id="SignalP"/>
    </source>
</evidence>
<feature type="chain" id="PRO_5011718719" description="DUF4835 domain-containing protein" evidence="1">
    <location>
        <begin position="19"/>
        <end position="295"/>
    </location>
</feature>
<evidence type="ECO:0008006" key="4">
    <source>
        <dbReference type="Google" id="ProtNLM"/>
    </source>
</evidence>
<dbReference type="AlphaFoldDB" id="A0A1G8WCD2"/>
<organism evidence="2 3">
    <name type="scientific">Flavobacterium noncentrifugens</name>
    <dbReference type="NCBI Taxonomy" id="1128970"/>
    <lineage>
        <taxon>Bacteria</taxon>
        <taxon>Pseudomonadati</taxon>
        <taxon>Bacteroidota</taxon>
        <taxon>Flavobacteriia</taxon>
        <taxon>Flavobacteriales</taxon>
        <taxon>Flavobacteriaceae</taxon>
        <taxon>Flavobacterium</taxon>
    </lineage>
</organism>
<proteinExistence type="predicted"/>
<dbReference type="Proteomes" id="UP000199580">
    <property type="component" value="Unassembled WGS sequence"/>
</dbReference>
<reference evidence="2 3" key="1">
    <citation type="submission" date="2016-10" db="EMBL/GenBank/DDBJ databases">
        <authorList>
            <person name="de Groot N.N."/>
        </authorList>
    </citation>
    <scope>NUCLEOTIDE SEQUENCE [LARGE SCALE GENOMIC DNA]</scope>
    <source>
        <strain evidence="2 3">CGMCC 1.10076</strain>
    </source>
</reference>
<keyword evidence="3" id="KW-1185">Reference proteome</keyword>
<evidence type="ECO:0000313" key="3">
    <source>
        <dbReference type="Proteomes" id="UP000199580"/>
    </source>
</evidence>
<sequence>MRKILSLLLIFFVGFSYAQELNCTVTVNADQVGGTNTQVYKTLQKSLTDFINKTDWTNQGFKNNERINCSMFINVSAVTGSTFTATLQVQSSRPGFNSTYSTPVFNFNDKEFNFDYTEFQNLNYNPNSFDSNLVSVVSYYCLMIIGMDADTFAPEGGTPYLETAQQIATVAQAGGYKGWSGSEGNSNRFFLVNDMLSPTYQPYRDAMYQYSFEGIDNMNRDQKGAKEKIKAAIATLSDIYKVRPNSFLMRVFFDAKSDELVSIFSGGPQVTVTDLADTLNRISPLNSAKWAGIKQ</sequence>
<keyword evidence="1" id="KW-0732">Signal</keyword>
<dbReference type="OrthoDB" id="9773381at2"/>